<reference evidence="2 3" key="1">
    <citation type="journal article" date="2024" name="Int. J. Syst. Evol. Microbiol.">
        <title>Clostridium omnivorum sp. nov., isolated from anoxic soil under the treatment of reductive soil disinfestation.</title>
        <authorList>
            <person name="Ueki A."/>
            <person name="Tonouchi A."/>
            <person name="Kaku N."/>
            <person name="Honma S."/>
            <person name="Ueki K."/>
        </authorList>
    </citation>
    <scope>NUCLEOTIDE SEQUENCE [LARGE SCALE GENOMIC DNA]</scope>
    <source>
        <strain evidence="2 3">E14</strain>
    </source>
</reference>
<feature type="transmembrane region" description="Helical" evidence="1">
    <location>
        <begin position="233"/>
        <end position="252"/>
    </location>
</feature>
<evidence type="ECO:0000313" key="2">
    <source>
        <dbReference type="EMBL" id="GLC32374.1"/>
    </source>
</evidence>
<evidence type="ECO:0000256" key="1">
    <source>
        <dbReference type="SAM" id="Phobius"/>
    </source>
</evidence>
<keyword evidence="1" id="KW-0472">Membrane</keyword>
<name>A0ABQ5NB11_9CLOT</name>
<organism evidence="2 3">
    <name type="scientific">Clostridium omnivorum</name>
    <dbReference type="NCBI Taxonomy" id="1604902"/>
    <lineage>
        <taxon>Bacteria</taxon>
        <taxon>Bacillati</taxon>
        <taxon>Bacillota</taxon>
        <taxon>Clostridia</taxon>
        <taxon>Eubacteriales</taxon>
        <taxon>Clostridiaceae</taxon>
        <taxon>Clostridium</taxon>
    </lineage>
</organism>
<proteinExistence type="predicted"/>
<evidence type="ECO:0000313" key="3">
    <source>
        <dbReference type="Proteomes" id="UP001208567"/>
    </source>
</evidence>
<feature type="transmembrane region" description="Helical" evidence="1">
    <location>
        <begin position="39"/>
        <end position="57"/>
    </location>
</feature>
<feature type="transmembrane region" description="Helical" evidence="1">
    <location>
        <begin position="140"/>
        <end position="166"/>
    </location>
</feature>
<keyword evidence="1" id="KW-0812">Transmembrane</keyword>
<accession>A0ABQ5NB11</accession>
<keyword evidence="1" id="KW-1133">Transmembrane helix</keyword>
<comment type="caution">
    <text evidence="2">The sequence shown here is derived from an EMBL/GenBank/DDBJ whole genome shotgun (WGS) entry which is preliminary data.</text>
</comment>
<keyword evidence="3" id="KW-1185">Reference proteome</keyword>
<dbReference type="RefSeq" id="WP_264851676.1">
    <property type="nucleotide sequence ID" value="NZ_BRXR01000001.1"/>
</dbReference>
<dbReference type="EMBL" id="BRXR01000001">
    <property type="protein sequence ID" value="GLC32374.1"/>
    <property type="molecule type" value="Genomic_DNA"/>
</dbReference>
<protein>
    <submittedName>
        <fullName evidence="2">Uncharacterized protein</fullName>
    </submittedName>
</protein>
<sequence length="253" mass="29796">MGIGYVLGCLISIILWKLDRQKFYALIHKKAKGILKNDVLIQLIFWSFTALIYMIFLKFNKNEIFNAITAFTVIDISNTERKNIKFKERFQFYDSISTISRAIVCGFVAPLFYITLFGNAFAILYSFIYNFYMLHEESDYLKVIFTILTIVPALISEIFLYIVYIFRNKKYRIDFKGDYFINAFVRPLLNVDIMGAYIESVNFYYYFSSNNTDFIKSYGEYSKKVDSICIKDYLSIGYGTCILTFLLFFILIK</sequence>
<dbReference type="Proteomes" id="UP001208567">
    <property type="component" value="Unassembled WGS sequence"/>
</dbReference>
<feature type="transmembrane region" description="Helical" evidence="1">
    <location>
        <begin position="102"/>
        <end position="128"/>
    </location>
</feature>
<gene>
    <name evidence="2" type="ORF">bsdE14_37840</name>
</gene>